<dbReference type="RefSeq" id="WP_014555670.1">
    <property type="nucleotide sequence ID" value="NC_017459.1"/>
</dbReference>
<dbReference type="CDD" id="cd02009">
    <property type="entry name" value="TPP_SHCHC_synthase"/>
    <property type="match status" value="1"/>
</dbReference>
<dbReference type="SUPFAM" id="SSF52518">
    <property type="entry name" value="Thiamin diphosphate-binding fold (THDP-binding)"/>
    <property type="match status" value="2"/>
</dbReference>
<dbReference type="EC" id="2.2.1.9" evidence="6"/>
<dbReference type="GO" id="GO:0030145">
    <property type="term" value="F:manganese ion binding"/>
    <property type="evidence" value="ECO:0007669"/>
    <property type="project" value="UniProtKB-UniRule"/>
</dbReference>
<evidence type="ECO:0000256" key="7">
    <source>
        <dbReference type="SAM" id="MobiDB-lite"/>
    </source>
</evidence>
<evidence type="ECO:0000256" key="2">
    <source>
        <dbReference type="ARBA" id="ARBA00022723"/>
    </source>
</evidence>
<keyword evidence="1 6" id="KW-0808">Transferase</keyword>
<dbReference type="InterPro" id="IPR029035">
    <property type="entry name" value="DHS-like_NAD/FAD-binding_dom"/>
</dbReference>
<dbReference type="GO" id="GO:0070204">
    <property type="term" value="F:2-succinyl-5-enolpyruvyl-6-hydroxy-3-cyclohexene-1-carboxylic-acid synthase activity"/>
    <property type="evidence" value="ECO:0007669"/>
    <property type="project" value="UniProtKB-UniRule"/>
</dbReference>
<evidence type="ECO:0000256" key="1">
    <source>
        <dbReference type="ARBA" id="ARBA00022679"/>
    </source>
</evidence>
<feature type="domain" description="Thiamine pyrophosphate enzyme TPP-binding" evidence="8">
    <location>
        <begin position="458"/>
        <end position="594"/>
    </location>
</feature>
<dbReference type="InterPro" id="IPR012001">
    <property type="entry name" value="Thiamin_PyroP_enz_TPP-bd_dom"/>
</dbReference>
<comment type="pathway">
    <text evidence="6">Quinol/quinone metabolism; 1,4-dihydroxy-2-naphthoate biosynthesis; 1,4-dihydroxy-2-naphthoate from chorismate: step 2/7.</text>
</comment>
<comment type="catalytic activity">
    <reaction evidence="6">
        <text>isochorismate + 2-oxoglutarate + H(+) = 5-enolpyruvoyl-6-hydroxy-2-succinyl-cyclohex-3-ene-1-carboxylate + CO2</text>
        <dbReference type="Rhea" id="RHEA:25593"/>
        <dbReference type="ChEBI" id="CHEBI:15378"/>
        <dbReference type="ChEBI" id="CHEBI:16526"/>
        <dbReference type="ChEBI" id="CHEBI:16810"/>
        <dbReference type="ChEBI" id="CHEBI:29780"/>
        <dbReference type="ChEBI" id="CHEBI:58818"/>
        <dbReference type="EC" id="2.2.1.9"/>
    </reaction>
</comment>
<dbReference type="EMBL" id="FR746099">
    <property type="protein sequence ID" value="CCC39923.1"/>
    <property type="molecule type" value="Genomic_DNA"/>
</dbReference>
<evidence type="ECO:0000259" key="8">
    <source>
        <dbReference type="Pfam" id="PF02775"/>
    </source>
</evidence>
<dbReference type="PIRSF" id="PIRSF004983">
    <property type="entry name" value="MenD"/>
    <property type="match status" value="1"/>
</dbReference>
<dbReference type="Pfam" id="PF16582">
    <property type="entry name" value="TPP_enzyme_M_2"/>
    <property type="match status" value="1"/>
</dbReference>
<evidence type="ECO:0000256" key="4">
    <source>
        <dbReference type="ARBA" id="ARBA00023052"/>
    </source>
</evidence>
<proteinExistence type="inferred from homology"/>
<dbReference type="OrthoDB" id="212847at2157"/>
<dbReference type="GO" id="GO:0009234">
    <property type="term" value="P:menaquinone biosynthetic process"/>
    <property type="evidence" value="ECO:0007669"/>
    <property type="project" value="UniProtKB-UniRule"/>
</dbReference>
<dbReference type="PANTHER" id="PTHR42916">
    <property type="entry name" value="2-SUCCINYL-5-ENOLPYRUVYL-6-HYDROXY-3-CYCLOHEXENE-1-CARBOXYLATE SYNTHASE"/>
    <property type="match status" value="1"/>
</dbReference>
<feature type="domain" description="Menaquinone biosynthesis protein MenD middle" evidence="10">
    <location>
        <begin position="221"/>
        <end position="392"/>
    </location>
</feature>
<dbReference type="AlphaFoldDB" id="G0LKG5"/>
<dbReference type="CDD" id="cd07037">
    <property type="entry name" value="TPP_PYR_MenD"/>
    <property type="match status" value="1"/>
</dbReference>
<dbReference type="GeneID" id="12446736"/>
<evidence type="ECO:0000256" key="3">
    <source>
        <dbReference type="ARBA" id="ARBA00022842"/>
    </source>
</evidence>
<dbReference type="Pfam" id="PF02775">
    <property type="entry name" value="TPP_enzyme_C"/>
    <property type="match status" value="1"/>
</dbReference>
<dbReference type="Gene3D" id="3.40.50.1220">
    <property type="entry name" value="TPP-binding domain"/>
    <property type="match status" value="1"/>
</dbReference>
<accession>G0LKG5</accession>
<evidence type="ECO:0000313" key="12">
    <source>
        <dbReference type="Proteomes" id="UP000007954"/>
    </source>
</evidence>
<dbReference type="KEGG" id="hwc:Hqrw_2011"/>
<dbReference type="SUPFAM" id="SSF52467">
    <property type="entry name" value="DHS-like NAD/FAD-binding domain"/>
    <property type="match status" value="1"/>
</dbReference>
<keyword evidence="5 6" id="KW-0464">Manganese</keyword>
<dbReference type="GO" id="GO:0006082">
    <property type="term" value="P:organic acid metabolic process"/>
    <property type="evidence" value="ECO:0007669"/>
    <property type="project" value="UniProtKB-ARBA"/>
</dbReference>
<evidence type="ECO:0000256" key="6">
    <source>
        <dbReference type="HAMAP-Rule" id="MF_01659"/>
    </source>
</evidence>
<dbReference type="InterPro" id="IPR011766">
    <property type="entry name" value="TPP_enzyme_TPP-bd"/>
</dbReference>
<comment type="similarity">
    <text evidence="6">Belongs to the TPP enzyme family. MenD subfamily.</text>
</comment>
<organism evidence="11 12">
    <name type="scientific">Haloquadratum walsbyi (strain DSM 16854 / JCM 12705 / C23)</name>
    <dbReference type="NCBI Taxonomy" id="768065"/>
    <lineage>
        <taxon>Archaea</taxon>
        <taxon>Methanobacteriati</taxon>
        <taxon>Methanobacteriota</taxon>
        <taxon>Stenosarchaea group</taxon>
        <taxon>Halobacteria</taxon>
        <taxon>Halobacteriales</taxon>
        <taxon>Haloferacaceae</taxon>
        <taxon>Haloquadratum</taxon>
    </lineage>
</organism>
<keyword evidence="6" id="KW-0474">Menaquinone biosynthesis</keyword>
<protein>
    <recommendedName>
        <fullName evidence="6">2-succinyl-5-enolpyruvyl-6-hydroxy-3-cyclohexene-1-carboxylate synthase</fullName>
        <shortName evidence="6">SEPHCHC synthase</shortName>
        <ecNumber evidence="6">2.2.1.9</ecNumber>
    </recommendedName>
    <alternativeName>
        <fullName evidence="6">Menaquinone biosynthesis protein MenD</fullName>
    </alternativeName>
</protein>
<dbReference type="GO" id="GO:0044272">
    <property type="term" value="P:sulfur compound biosynthetic process"/>
    <property type="evidence" value="ECO:0007669"/>
    <property type="project" value="UniProtKB-ARBA"/>
</dbReference>
<gene>
    <name evidence="6 11" type="primary">menD</name>
    <name evidence="11" type="ordered locus">Hqrw_2011</name>
</gene>
<dbReference type="Proteomes" id="UP000007954">
    <property type="component" value="Chromosome"/>
</dbReference>
<feature type="compositionally biased region" description="Acidic residues" evidence="7">
    <location>
        <begin position="399"/>
        <end position="413"/>
    </location>
</feature>
<name>G0LKG5_HALWC</name>
<dbReference type="InterPro" id="IPR032264">
    <property type="entry name" value="MenD_middle"/>
</dbReference>
<dbReference type="Gene3D" id="3.40.50.970">
    <property type="match status" value="2"/>
</dbReference>
<dbReference type="HAMAP" id="MF_01659">
    <property type="entry name" value="MenD"/>
    <property type="match status" value="1"/>
</dbReference>
<evidence type="ECO:0000259" key="10">
    <source>
        <dbReference type="Pfam" id="PF16582"/>
    </source>
</evidence>
<feature type="domain" description="Thiamine pyrophosphate enzyme N-terminal TPP-binding" evidence="9">
    <location>
        <begin position="12"/>
        <end position="124"/>
    </location>
</feature>
<evidence type="ECO:0000313" key="11">
    <source>
        <dbReference type="EMBL" id="CCC39923.1"/>
    </source>
</evidence>
<dbReference type="PANTHER" id="PTHR42916:SF1">
    <property type="entry name" value="PROTEIN PHYLLO, CHLOROPLASTIC"/>
    <property type="match status" value="1"/>
</dbReference>
<sequence>MSAPNQNTLWARTFVSELAASGVDTVCISPGSRSTPLTVAFDRHDSIETFSHLDERSAAYFALGRARRTGSVTPVVCTSGTAAANYHPAVIEASQARVPLLVLTADRPPELHDSGANQTVDQTKLYGDAVRWFHDIGEPEPTARKLRSLRTTAARSIMTATDTPAGPVHLNFSFRKPLEPTPVPGDIPDDLSEESITGRDGAFVESTTGNRVLDENSVNRIAQSLSTSRGLIVVGPMTIPGVDPEAVAAFAHASGFPVLADPLSGIRYGGLTRTTPIIGGYDGYLTSELWDQWPDPDVVLRFGASPTSKPLRQYLESTSPTQYLVDPAGEWREATFTATDIVVADPTQLLWQLSRALNTPGSSTWRQRWIEADKAHTDVLANTDSFAHQSLAATNSDSSTDDMIEDTDEEGSNESDRWFCEGRILSDVMTAAPDPATIFVSNSMPVRDLDRFGSPTTQNRTVLGNRGASGIDGIVSTALGAGSALATTEHLIAITGDLAYYHDMNGLAALERCDVTATIVLINNDGGGIFHKLPIESYDPPFTTQFVTPHGLDFEPTEDIYDLSFARVRGTDRDGFHTAFTEATTTTGSHVIEVVTDSESSHRVREQLHDRVIKRILDN</sequence>
<reference evidence="11 12" key="1">
    <citation type="journal article" date="2011" name="PLoS ONE">
        <title>Haloquadratum walsbyi: limited diversity in a global pond.</title>
        <authorList>
            <person name="Dyall-Smith M."/>
            <person name="Pfeiffer F."/>
            <person name="Klee K."/>
            <person name="Palm P."/>
            <person name="Gross K."/>
            <person name="Schuster S.C."/>
            <person name="Rampp M."/>
            <person name="Oesterhelt D."/>
        </authorList>
    </citation>
    <scope>NUCLEOTIDE SEQUENCE [LARGE SCALE GENOMIC DNA]</scope>
    <source>
        <strain evidence="12">DSM 16854 / JCM 12705 / C23</strain>
    </source>
</reference>
<comment type="cofactor">
    <cofactor evidence="6">
        <name>thiamine diphosphate</name>
        <dbReference type="ChEBI" id="CHEBI:58937"/>
    </cofactor>
    <text evidence="6">Binds 1 thiamine pyrophosphate per subunit.</text>
</comment>
<dbReference type="UniPathway" id="UPA00079"/>
<keyword evidence="2 6" id="KW-0479">Metal-binding</keyword>
<dbReference type="GO" id="GO:0030976">
    <property type="term" value="F:thiamine pyrophosphate binding"/>
    <property type="evidence" value="ECO:0007669"/>
    <property type="project" value="UniProtKB-UniRule"/>
</dbReference>
<evidence type="ECO:0000256" key="5">
    <source>
        <dbReference type="ARBA" id="ARBA00023211"/>
    </source>
</evidence>
<comment type="function">
    <text evidence="6">Catalyzes the thiamine diphosphate-dependent decarboxylation of 2-oxoglutarate and the subsequent addition of the resulting succinic semialdehyde-thiamine pyrophosphate anion to isochorismate to yield 2-succinyl-5-enolpyruvyl-6-hydroxy-3-cyclohexene-1-carboxylate (SEPHCHC).</text>
</comment>
<keyword evidence="4 6" id="KW-0786">Thiamine pyrophosphate</keyword>
<dbReference type="HOGENOM" id="CLU_006051_3_0_2"/>
<feature type="region of interest" description="Disordered" evidence="7">
    <location>
        <begin position="392"/>
        <end position="414"/>
    </location>
</feature>
<comment type="cofactor">
    <cofactor evidence="6">
        <name>Mg(2+)</name>
        <dbReference type="ChEBI" id="CHEBI:18420"/>
    </cofactor>
    <cofactor evidence="6">
        <name>Mn(2+)</name>
        <dbReference type="ChEBI" id="CHEBI:29035"/>
    </cofactor>
</comment>
<dbReference type="InterPro" id="IPR004433">
    <property type="entry name" value="MenaQ_synth_MenD"/>
</dbReference>
<dbReference type="Pfam" id="PF02776">
    <property type="entry name" value="TPP_enzyme_N"/>
    <property type="match status" value="1"/>
</dbReference>
<comment type="pathway">
    <text evidence="6">Quinol/quinone metabolism; menaquinone biosynthesis.</text>
</comment>
<evidence type="ECO:0000259" key="9">
    <source>
        <dbReference type="Pfam" id="PF02776"/>
    </source>
</evidence>
<dbReference type="UniPathway" id="UPA01057">
    <property type="reaction ID" value="UER00164"/>
</dbReference>
<keyword evidence="3 6" id="KW-0460">Magnesium</keyword>
<dbReference type="InterPro" id="IPR029061">
    <property type="entry name" value="THDP-binding"/>
</dbReference>
<dbReference type="NCBIfam" id="TIGR00173">
    <property type="entry name" value="menD"/>
    <property type="match status" value="1"/>
</dbReference>
<dbReference type="GO" id="GO:0000287">
    <property type="term" value="F:magnesium ion binding"/>
    <property type="evidence" value="ECO:0007669"/>
    <property type="project" value="UniProtKB-UniRule"/>
</dbReference>
<comment type="subunit">
    <text evidence="6">Homodimer.</text>
</comment>